<sequence length="349" mass="39475">MADYVVLNRNISHPLLSLRLKFISPFHPSLSDSYIPSLLAKSHSLGLRNLTVEGCIDLVPILPTIFSIDSLESLSLDSGFYPRPGPYHILPSGFTLTCLRSLSLRLYNVEPASLSQLVSELCSLEDLHLSASTMDSLSLSSRTIKRLKLIISFDYSQLHTLELFLPSLESLHLHKFDSFSSLFNIHGEFPLLKRALITLVTVEGKDVNAISKLLNSFAHVEELTLSVEESEYVKRPKPILLQPGKDLLKFPNLKHLDVSLCFHEHNFEAITMVLHNSPALESLKLVHKIPKFTGVSRGRKRKDWGSKLPRNADGNYRYAYFRNLHLGENRKEFMKLLGKKCSSKKRAKS</sequence>
<evidence type="ECO:0000259" key="1">
    <source>
        <dbReference type="Pfam" id="PF23622"/>
    </source>
</evidence>
<evidence type="ECO:0000313" key="3">
    <source>
        <dbReference type="Proteomes" id="UP001151287"/>
    </source>
</evidence>
<dbReference type="AlphaFoldDB" id="A0A9Q0CJZ9"/>
<dbReference type="Gene3D" id="3.80.10.10">
    <property type="entry name" value="Ribonuclease Inhibitor"/>
    <property type="match status" value="2"/>
</dbReference>
<feature type="domain" description="At1g61320/AtMIF1 LRR" evidence="1">
    <location>
        <begin position="95"/>
        <end position="286"/>
    </location>
</feature>
<name>A0A9Q0CJZ9_9POAL</name>
<comment type="caution">
    <text evidence="2">The sequence shown here is derived from an EMBL/GenBank/DDBJ whole genome shotgun (WGS) entry which is preliminary data.</text>
</comment>
<dbReference type="InterPro" id="IPR053772">
    <property type="entry name" value="At1g61320/At1g61330-like"/>
</dbReference>
<organism evidence="2 3">
    <name type="scientific">Rhynchospora breviuscula</name>
    <dbReference type="NCBI Taxonomy" id="2022672"/>
    <lineage>
        <taxon>Eukaryota</taxon>
        <taxon>Viridiplantae</taxon>
        <taxon>Streptophyta</taxon>
        <taxon>Embryophyta</taxon>
        <taxon>Tracheophyta</taxon>
        <taxon>Spermatophyta</taxon>
        <taxon>Magnoliopsida</taxon>
        <taxon>Liliopsida</taxon>
        <taxon>Poales</taxon>
        <taxon>Cyperaceae</taxon>
        <taxon>Cyperoideae</taxon>
        <taxon>Rhynchosporeae</taxon>
        <taxon>Rhynchospora</taxon>
    </lineage>
</organism>
<accession>A0A9Q0CJZ9</accession>
<proteinExistence type="predicted"/>
<dbReference type="SUPFAM" id="SSF52047">
    <property type="entry name" value="RNI-like"/>
    <property type="match status" value="1"/>
</dbReference>
<dbReference type="EMBL" id="JAMQYH010000003">
    <property type="protein sequence ID" value="KAJ1695165.1"/>
    <property type="molecule type" value="Genomic_DNA"/>
</dbReference>
<dbReference type="InterPro" id="IPR055357">
    <property type="entry name" value="LRR_At1g61320_AtMIF1"/>
</dbReference>
<protein>
    <recommendedName>
        <fullName evidence="1">At1g61320/AtMIF1 LRR domain-containing protein</fullName>
    </recommendedName>
</protein>
<dbReference type="InterPro" id="IPR032675">
    <property type="entry name" value="LRR_dom_sf"/>
</dbReference>
<dbReference type="PANTHER" id="PTHR34145">
    <property type="entry name" value="OS02G0105600 PROTEIN"/>
    <property type="match status" value="1"/>
</dbReference>
<dbReference type="PANTHER" id="PTHR34145:SF28">
    <property type="entry name" value="F-BOX DOMAIN-CONTAINING PROTEIN"/>
    <property type="match status" value="1"/>
</dbReference>
<evidence type="ECO:0000313" key="2">
    <source>
        <dbReference type="EMBL" id="KAJ1695165.1"/>
    </source>
</evidence>
<dbReference type="Proteomes" id="UP001151287">
    <property type="component" value="Unassembled WGS sequence"/>
</dbReference>
<dbReference type="Pfam" id="PF23622">
    <property type="entry name" value="LRR_At1g61320_AtMIF1"/>
    <property type="match status" value="1"/>
</dbReference>
<keyword evidence="3" id="KW-1185">Reference proteome</keyword>
<reference evidence="2" key="1">
    <citation type="journal article" date="2022" name="Cell">
        <title>Repeat-based holocentromeres influence genome architecture and karyotype evolution.</title>
        <authorList>
            <person name="Hofstatter P.G."/>
            <person name="Thangavel G."/>
            <person name="Lux T."/>
            <person name="Neumann P."/>
            <person name="Vondrak T."/>
            <person name="Novak P."/>
            <person name="Zhang M."/>
            <person name="Costa L."/>
            <person name="Castellani M."/>
            <person name="Scott A."/>
            <person name="Toegelov H."/>
            <person name="Fuchs J."/>
            <person name="Mata-Sucre Y."/>
            <person name="Dias Y."/>
            <person name="Vanzela A.L.L."/>
            <person name="Huettel B."/>
            <person name="Almeida C.C.S."/>
            <person name="Simkova H."/>
            <person name="Souza G."/>
            <person name="Pedrosa-Harand A."/>
            <person name="Macas J."/>
            <person name="Mayer K.F.X."/>
            <person name="Houben A."/>
            <person name="Marques A."/>
        </authorList>
    </citation>
    <scope>NUCLEOTIDE SEQUENCE</scope>
    <source>
        <strain evidence="2">RhyBre1mFocal</strain>
    </source>
</reference>
<dbReference type="OrthoDB" id="677936at2759"/>
<gene>
    <name evidence="2" type="ORF">LUZ63_011863</name>
</gene>